<feature type="transmembrane region" description="Helical" evidence="9">
    <location>
        <begin position="250"/>
        <end position="271"/>
    </location>
</feature>
<feature type="transmembrane region" description="Helical" evidence="9">
    <location>
        <begin position="56"/>
        <end position="82"/>
    </location>
</feature>
<comment type="similarity">
    <text evidence="3">Belongs to the SLC12A transporter family.</text>
</comment>
<feature type="transmembrane region" description="Helical" evidence="9">
    <location>
        <begin position="178"/>
        <end position="199"/>
    </location>
</feature>
<dbReference type="EMBL" id="CP034458">
    <property type="protein sequence ID" value="QBM88240.1"/>
    <property type="molecule type" value="Genomic_DNA"/>
</dbReference>
<dbReference type="InterPro" id="IPR004841">
    <property type="entry name" value="AA-permease/SLC12A_dom"/>
</dbReference>
<feature type="compositionally biased region" description="Acidic residues" evidence="8">
    <location>
        <begin position="1067"/>
        <end position="1080"/>
    </location>
</feature>
<feature type="compositionally biased region" description="Basic and acidic residues" evidence="8">
    <location>
        <begin position="1113"/>
        <end position="1124"/>
    </location>
</feature>
<keyword evidence="5 9" id="KW-0812">Transmembrane</keyword>
<feature type="transmembrane region" description="Helical" evidence="9">
    <location>
        <begin position="103"/>
        <end position="127"/>
    </location>
</feature>
<keyword evidence="4" id="KW-0813">Transport</keyword>
<dbReference type="Pfam" id="PF00324">
    <property type="entry name" value="AA_permease"/>
    <property type="match status" value="1"/>
</dbReference>
<dbReference type="PANTHER" id="PTHR11827:SF72">
    <property type="entry name" value="GH08340P"/>
    <property type="match status" value="1"/>
</dbReference>
<dbReference type="GO" id="GO:0005774">
    <property type="term" value="C:vacuolar membrane"/>
    <property type="evidence" value="ECO:0007669"/>
    <property type="project" value="TreeGrafter"/>
</dbReference>
<dbReference type="GO" id="GO:0055075">
    <property type="term" value="P:potassium ion homeostasis"/>
    <property type="evidence" value="ECO:0007669"/>
    <property type="project" value="TreeGrafter"/>
</dbReference>
<feature type="domain" description="Amino acid permease/ SLC12A" evidence="10">
    <location>
        <begin position="30"/>
        <end position="516"/>
    </location>
</feature>
<dbReference type="Proteomes" id="UP000292447">
    <property type="component" value="Chromosome III"/>
</dbReference>
<dbReference type="GO" id="GO:0006884">
    <property type="term" value="P:cell volume homeostasis"/>
    <property type="evidence" value="ECO:0007669"/>
    <property type="project" value="TreeGrafter"/>
</dbReference>
<keyword evidence="6 9" id="KW-1133">Transmembrane helix</keyword>
<dbReference type="GO" id="GO:0034486">
    <property type="term" value="P:vacuolar transmembrane transport"/>
    <property type="evidence" value="ECO:0007669"/>
    <property type="project" value="TreeGrafter"/>
</dbReference>
<accession>A0A4P6XLV5</accession>
<dbReference type="FunFam" id="1.20.1740.10:FF:000013">
    <property type="entry name" value="Solute carrier family 12 member"/>
    <property type="match status" value="1"/>
</dbReference>
<dbReference type="GO" id="GO:0055064">
    <property type="term" value="P:chloride ion homeostasis"/>
    <property type="evidence" value="ECO:0007669"/>
    <property type="project" value="TreeGrafter"/>
</dbReference>
<name>A0A4P6XLV5_9ASCO</name>
<feature type="region of interest" description="Disordered" evidence="8">
    <location>
        <begin position="1113"/>
        <end position="1154"/>
    </location>
</feature>
<dbReference type="PANTHER" id="PTHR11827">
    <property type="entry name" value="SOLUTE CARRIER FAMILY 12, CATION COTRANSPORTERS"/>
    <property type="match status" value="1"/>
</dbReference>
<evidence type="ECO:0000256" key="2">
    <source>
        <dbReference type="ARBA" id="ARBA00006983"/>
    </source>
</evidence>
<keyword evidence="12" id="KW-1185">Reference proteome</keyword>
<evidence type="ECO:0000256" key="7">
    <source>
        <dbReference type="ARBA" id="ARBA00023136"/>
    </source>
</evidence>
<keyword evidence="7 9" id="KW-0472">Membrane</keyword>
<feature type="transmembrane region" description="Helical" evidence="9">
    <location>
        <begin position="283"/>
        <end position="303"/>
    </location>
</feature>
<feature type="compositionally biased region" description="Low complexity" evidence="8">
    <location>
        <begin position="995"/>
        <end position="1010"/>
    </location>
</feature>
<feature type="transmembrane region" description="Helical" evidence="9">
    <location>
        <begin position="153"/>
        <end position="171"/>
    </location>
</feature>
<feature type="transmembrane region" description="Helical" evidence="9">
    <location>
        <begin position="30"/>
        <end position="50"/>
    </location>
</feature>
<feature type="transmembrane region" description="Helical" evidence="9">
    <location>
        <begin position="323"/>
        <end position="346"/>
    </location>
</feature>
<protein>
    <submittedName>
        <fullName evidence="11">Solute carrier family 12 (Potassium/chloride transporters), member 9</fullName>
    </submittedName>
</protein>
<evidence type="ECO:0000256" key="9">
    <source>
        <dbReference type="SAM" id="Phobius"/>
    </source>
</evidence>
<feature type="transmembrane region" description="Helical" evidence="9">
    <location>
        <begin position="442"/>
        <end position="475"/>
    </location>
</feature>
<comment type="subcellular location">
    <subcellularLocation>
        <location evidence="1">Membrane</location>
        <topology evidence="1">Multi-pass membrane protein</topology>
    </subcellularLocation>
</comment>
<gene>
    <name evidence="11" type="primary">MPUL0C02060</name>
    <name evidence="11" type="ORF">METSCH_C02060</name>
</gene>
<feature type="compositionally biased region" description="Polar residues" evidence="8">
    <location>
        <begin position="1020"/>
        <end position="1032"/>
    </location>
</feature>
<evidence type="ECO:0000256" key="8">
    <source>
        <dbReference type="SAM" id="MobiDB-lite"/>
    </source>
</evidence>
<organism evidence="11 12">
    <name type="scientific">Metschnikowia aff. pulcherrima</name>
    <dbReference type="NCBI Taxonomy" id="2163413"/>
    <lineage>
        <taxon>Eukaryota</taxon>
        <taxon>Fungi</taxon>
        <taxon>Dikarya</taxon>
        <taxon>Ascomycota</taxon>
        <taxon>Saccharomycotina</taxon>
        <taxon>Pichiomycetes</taxon>
        <taxon>Metschnikowiaceae</taxon>
        <taxon>Metschnikowia</taxon>
    </lineage>
</organism>
<evidence type="ECO:0000256" key="1">
    <source>
        <dbReference type="ARBA" id="ARBA00004141"/>
    </source>
</evidence>
<reference evidence="12" key="1">
    <citation type="submission" date="2019-03" db="EMBL/GenBank/DDBJ databases">
        <title>Snf2 controls pulcherriminic acid biosynthesis and connects pigmentation and antifungal activity of the yeast Metschnikowia pulcherrima.</title>
        <authorList>
            <person name="Gore-Lloyd D."/>
            <person name="Sumann I."/>
            <person name="Brachmann A.O."/>
            <person name="Schneeberger K."/>
            <person name="Ortiz-Merino R.A."/>
            <person name="Moreno-Beltran M."/>
            <person name="Schlaefli M."/>
            <person name="Kirner P."/>
            <person name="Santos Kron A."/>
            <person name="Wolfe K.H."/>
            <person name="Piel J."/>
            <person name="Ahrens C.H."/>
            <person name="Henk D."/>
            <person name="Freimoser F.M."/>
        </authorList>
    </citation>
    <scope>NUCLEOTIDE SEQUENCE [LARGE SCALE GENOMIC DNA]</scope>
    <source>
        <strain evidence="12">APC 1.2</strain>
    </source>
</reference>
<dbReference type="Gene3D" id="1.20.1740.10">
    <property type="entry name" value="Amino acid/polyamine transporter I"/>
    <property type="match status" value="1"/>
</dbReference>
<dbReference type="STRING" id="2163413.A0A4P6XLV5"/>
<sequence>MSETVPLLPRNRAPSRARPKQAKLGTFDGVFLPTSLNVLSILMFLRFGFIVGQMGILGSILLLVMSYFINVLTVLSISAISTNGTVKGGGAYYMISRSLGPEFGGAIGVIFFIGQILNASLNVVGFIEPLLVNFGKLGGDIMPVLPESHSWEIAYSTGLLALCTGVAIVGSSLVSKTAFWLFVLLTLSTLSIPVSALIMPPGYPLAPSLDYLKYTGISWATIGDNLWPHFTSGAVGSVQPPGVPETFRNMFGIFFPATAGIFAGASMSGDLATPSRSIPKGTLYGLLTSFILYLLVIVSLGASTPRELLHKDIEIIQSINMHGLIIIIGEVSTSLFSVIMGVVGAASMLNAIADDRIIPGLSIFSTAKKVGFAKRKAELSSIFLTWLLAQVFLFADINQIATFITMAFLMTFLVTNLACFLLRLGSAPNFRPSFKYFNSKTAFTGGLASVIAMYICDGVSATSVIIFLVFLIMMIHYSTPPLKFGDILQLLIYHQVRKYLLRLKLQMSVKYWRPQILLLCDDPQTSWNLIGFCNHLKKGGLYILGHVVLLSEESQSSSPESVSSEFNIDSFKEIQKQKNAWVKLRDMAKIKAFVQIAIGPSLPWGVRNVFLGSGLGGMKPNITVLGFYDFHKHGVELPTKRAQFQLPTDDCRKEKKVSVNQWVQIVEDLVIMQATVAVAANFGEMTLPVFEKLWIESKLSKMTPKAKKYIDLYPIQMSTVCLLEDGKSVMSTNFDTYTLILQLGLILSTVDEWEKNGYVLRIIAFVESSAEQEDERERLENLLSNLRIDAEVKIVAFDTENLASYNLMVKGHEITDQNRDAFSHIEHVLETDQWWINMVDARNALKELRAQRAQQKRNGSKSRTMPIADDLSSKLKSISFARSPTEGNKLGKSLQNNRRYTLSNLHEQGLSLSLNMKALGDGLFFKYDDTIYASEDDSDFEKDFIRDDSASERSSVLYQQGIIAPKPVLGNDSKFDSTTTSHPFQKRQNDKIHSRASSRARAPTSTNSRSGSKKPSKSPDQLSIRPSKSNLRPNFLAGKIPHSKIRDDADDEEVGEESGNAKPSIEFVEDENESEGEDYDSQVPNMAELGHGRDKATREGISTLNSLTHSLAEKRDSGLKESSRRAIQGKKGGQSVQFNPKSDGIGKTHTPSILTNDGIHEQLKSPRFKYNDEELSISSRELSAIDLAGSINMKDHENKLTHRQLEEELALLTFSDLPAKGQHIILNELMKKLSKKEHTAVIFSTLPAPQIGTHLDDNESFAYTNSLAIWLDDLAPILLLNSQAVTVTTSL</sequence>
<evidence type="ECO:0000259" key="10">
    <source>
        <dbReference type="Pfam" id="PF00324"/>
    </source>
</evidence>
<evidence type="ECO:0000313" key="11">
    <source>
        <dbReference type="EMBL" id="QBM88240.1"/>
    </source>
</evidence>
<evidence type="ECO:0000256" key="6">
    <source>
        <dbReference type="ARBA" id="ARBA00022989"/>
    </source>
</evidence>
<feature type="transmembrane region" description="Helical" evidence="9">
    <location>
        <begin position="400"/>
        <end position="422"/>
    </location>
</feature>
<evidence type="ECO:0000256" key="3">
    <source>
        <dbReference type="ARBA" id="ARBA00010593"/>
    </source>
</evidence>
<proteinExistence type="inferred from homology"/>
<feature type="region of interest" description="Disordered" evidence="8">
    <location>
        <begin position="968"/>
        <end position="1085"/>
    </location>
</feature>
<dbReference type="GO" id="GO:0015379">
    <property type="term" value="F:potassium:chloride symporter activity"/>
    <property type="evidence" value="ECO:0007669"/>
    <property type="project" value="TreeGrafter"/>
</dbReference>
<comment type="similarity">
    <text evidence="2">Belongs to the amino acid-polyamine-organocation (APC) superfamily. YAT (TC 2.A.3.10) family.</text>
</comment>
<feature type="transmembrane region" description="Helical" evidence="9">
    <location>
        <begin position="377"/>
        <end position="394"/>
    </location>
</feature>
<evidence type="ECO:0000256" key="5">
    <source>
        <dbReference type="ARBA" id="ARBA00022692"/>
    </source>
</evidence>
<evidence type="ECO:0000256" key="4">
    <source>
        <dbReference type="ARBA" id="ARBA00022448"/>
    </source>
</evidence>
<evidence type="ECO:0000313" key="12">
    <source>
        <dbReference type="Proteomes" id="UP000292447"/>
    </source>
</evidence>
<dbReference type="InterPro" id="IPR004842">
    <property type="entry name" value="SLC12A_fam"/>
</dbReference>